<proteinExistence type="predicted"/>
<dbReference type="SUPFAM" id="SSF56003">
    <property type="entry name" value="Molybdenum cofactor-binding domain"/>
    <property type="match status" value="2"/>
</dbReference>
<dbReference type="RefSeq" id="WP_340344552.1">
    <property type="nucleotide sequence ID" value="NZ_JBBKZT010000010.1"/>
</dbReference>
<dbReference type="InterPro" id="IPR052516">
    <property type="entry name" value="N-heterocyclic_Hydroxylase"/>
</dbReference>
<evidence type="ECO:0000313" key="3">
    <source>
        <dbReference type="Proteomes" id="UP001385892"/>
    </source>
</evidence>
<dbReference type="PANTHER" id="PTHR47495">
    <property type="entry name" value="ALDEHYDE DEHYDROGENASE"/>
    <property type="match status" value="1"/>
</dbReference>
<evidence type="ECO:0000313" key="2">
    <source>
        <dbReference type="EMBL" id="MEJ8849426.1"/>
    </source>
</evidence>
<dbReference type="Proteomes" id="UP001385892">
    <property type="component" value="Unassembled WGS sequence"/>
</dbReference>
<dbReference type="Gene3D" id="3.90.1170.50">
    <property type="entry name" value="Aldehyde oxidase/xanthine dehydrogenase, a/b hammerhead"/>
    <property type="match status" value="1"/>
</dbReference>
<gene>
    <name evidence="2" type="ORF">WKW82_22425</name>
</gene>
<dbReference type="InterPro" id="IPR008274">
    <property type="entry name" value="AldOxase/xan_DH_MoCoBD1"/>
</dbReference>
<organism evidence="2 3">
    <name type="scientific">Variovorax rhizosphaerae</name>
    <dbReference type="NCBI Taxonomy" id="1836200"/>
    <lineage>
        <taxon>Bacteria</taxon>
        <taxon>Pseudomonadati</taxon>
        <taxon>Pseudomonadota</taxon>
        <taxon>Betaproteobacteria</taxon>
        <taxon>Burkholderiales</taxon>
        <taxon>Comamonadaceae</taxon>
        <taxon>Variovorax</taxon>
    </lineage>
</organism>
<dbReference type="Gene3D" id="3.30.365.10">
    <property type="entry name" value="Aldehyde oxidase/xanthine dehydrogenase, molybdopterin binding domain"/>
    <property type="match status" value="4"/>
</dbReference>
<feature type="domain" description="Aldehyde oxidase/xanthine dehydrogenase a/b hammerhead" evidence="1">
    <location>
        <begin position="238"/>
        <end position="323"/>
    </location>
</feature>
<dbReference type="SMART" id="SM01008">
    <property type="entry name" value="Ald_Xan_dh_C"/>
    <property type="match status" value="1"/>
</dbReference>
<name>A0ABU8WPH6_9BURK</name>
<accession>A0ABU8WPH6</accession>
<dbReference type="InterPro" id="IPR000674">
    <property type="entry name" value="Ald_Oxase/Xan_DH_a/b"/>
</dbReference>
<protein>
    <submittedName>
        <fullName evidence="2">Xanthine dehydrogenase family protein molybdopterin-binding subunit</fullName>
    </submittedName>
</protein>
<dbReference type="PANTHER" id="PTHR47495:SF2">
    <property type="entry name" value="ALDEHYDE DEHYDROGENASE"/>
    <property type="match status" value="1"/>
</dbReference>
<comment type="caution">
    <text evidence="2">The sequence shown here is derived from an EMBL/GenBank/DDBJ whole genome shotgun (WGS) entry which is preliminary data.</text>
</comment>
<dbReference type="Pfam" id="PF20256">
    <property type="entry name" value="MoCoBD_2"/>
    <property type="match status" value="2"/>
</dbReference>
<evidence type="ECO:0000259" key="1">
    <source>
        <dbReference type="SMART" id="SM01008"/>
    </source>
</evidence>
<sequence>MKRRYFLLGGTAAAGALAVGWAVQPPDPRLMPATPLPVAEGQVALNGWVRIGTDNTITVTMTQAEMGQGIHTGLAMLLAEEIDADWSQIRLGAATADKIYNNAAAIVDGLPFHPDDDSRTRHAAEWIVAKVARKLPIGIFTGGSSSIKDQWLPMREAGASARALLIAAAADTWKLPAAECRAEAGRIVHSSGKTASYGELAAHAARMPLPDKVALKDPSRFKLIGQPVHRFENASKLDGSAVFGLDVKLPGMLYATVALCPVIGGTLARFDPAAANALPGVRKVVSVAGGTMGMPSAVAVIADTPWHAIKALRAVQLEWDEGNLVGLSTREDIDRLAQALDSEQGSAYQERGNAVAALASASKRIRAEYRVPYLAHATMEPMNCTVQFKEGAGTVWVPTQVPGMARMAAARALGIDSDKVQVNVTLLGGGFGRRTESDFVALAAAIARETDGAPVQTFWLREEDMRHDFYRPACVARFEAGFDAQGRLDAWHARSAGQSVMHQIVERAIGIPGMGPDKTMSEGSFDTAYAFPNVRVAHHLVRSPVPVGFWRSVGHSHQAFFTESFIDEAAAAAGKDPLAFRLDLLGGQPGHLRVLQRVADKAGWGGPLAPAADGAKKARGLALHRSFGSIVAQVAEVSVGPDKAIRVHRVVCAIDCGFPVNPNLIRQQMESSIVYGLSAALQGEITIEQGRVVQSNFHDYPVLRMQDAPVIETEILPSSAHPEGIGEPGTPPIAPAVANALFTLTGQRLRTLPLKLA</sequence>
<dbReference type="Pfam" id="PF02738">
    <property type="entry name" value="MoCoBD_1"/>
    <property type="match status" value="1"/>
</dbReference>
<dbReference type="InterPro" id="IPR012368">
    <property type="entry name" value="OxRdtase_Mopterin-bd_su_IorB"/>
</dbReference>
<dbReference type="PIRSF" id="PIRSF036389">
    <property type="entry name" value="IOR_B"/>
    <property type="match status" value="1"/>
</dbReference>
<dbReference type="InterPro" id="IPR046867">
    <property type="entry name" value="AldOxase/xan_DH_MoCoBD2"/>
</dbReference>
<dbReference type="InterPro" id="IPR037165">
    <property type="entry name" value="AldOxase/xan_DH_Mopterin-bd_sf"/>
</dbReference>
<dbReference type="EMBL" id="JBBKZT010000010">
    <property type="protein sequence ID" value="MEJ8849426.1"/>
    <property type="molecule type" value="Genomic_DNA"/>
</dbReference>
<keyword evidence="3" id="KW-1185">Reference proteome</keyword>
<reference evidence="2 3" key="1">
    <citation type="submission" date="2024-03" db="EMBL/GenBank/DDBJ databases">
        <title>Novel species of the genus Variovorax.</title>
        <authorList>
            <person name="Liu Q."/>
            <person name="Xin Y.-H."/>
        </authorList>
    </citation>
    <scope>NUCLEOTIDE SEQUENCE [LARGE SCALE GENOMIC DNA]</scope>
    <source>
        <strain evidence="2 3">KACC 18900</strain>
    </source>
</reference>